<dbReference type="AlphaFoldDB" id="A0A371RLQ1"/>
<dbReference type="InParanoid" id="A0A371RLQ1"/>
<keyword evidence="3" id="KW-1185">Reference proteome</keyword>
<dbReference type="InterPro" id="IPR011008">
    <property type="entry name" value="Dimeric_a/b-barrel"/>
</dbReference>
<protein>
    <submittedName>
        <fullName evidence="2">Dabb family protein</fullName>
    </submittedName>
</protein>
<name>A0A371RLQ1_9PROT</name>
<dbReference type="Proteomes" id="UP000264589">
    <property type="component" value="Unassembled WGS sequence"/>
</dbReference>
<comment type="caution">
    <text evidence="2">The sequence shown here is derived from an EMBL/GenBank/DDBJ whole genome shotgun (WGS) entry which is preliminary data.</text>
</comment>
<feature type="domain" description="Stress-response A/B barrel" evidence="1">
    <location>
        <begin position="1"/>
        <end position="97"/>
    </location>
</feature>
<dbReference type="Pfam" id="PF07876">
    <property type="entry name" value="Dabb"/>
    <property type="match status" value="1"/>
</dbReference>
<evidence type="ECO:0000313" key="3">
    <source>
        <dbReference type="Proteomes" id="UP000264589"/>
    </source>
</evidence>
<gene>
    <name evidence="2" type="ORF">DX908_08530</name>
</gene>
<accession>A0A371RLQ1</accession>
<evidence type="ECO:0000259" key="1">
    <source>
        <dbReference type="PROSITE" id="PS51502"/>
    </source>
</evidence>
<dbReference type="Gene3D" id="3.30.70.100">
    <property type="match status" value="1"/>
</dbReference>
<dbReference type="SUPFAM" id="SSF54909">
    <property type="entry name" value="Dimeric alpha+beta barrel"/>
    <property type="match status" value="1"/>
</dbReference>
<dbReference type="OrthoDB" id="8114960at2"/>
<reference evidence="2 3" key="1">
    <citation type="submission" date="2018-08" db="EMBL/GenBank/DDBJ databases">
        <title>Parvularcula sp. SM1705, isolated from surface water of the South Sea China.</title>
        <authorList>
            <person name="Sun L."/>
        </authorList>
    </citation>
    <scope>NUCLEOTIDE SEQUENCE [LARGE SCALE GENOMIC DNA]</scope>
    <source>
        <strain evidence="2 3">SM1705</strain>
    </source>
</reference>
<dbReference type="InterPro" id="IPR013097">
    <property type="entry name" value="Dabb"/>
</dbReference>
<evidence type="ECO:0000313" key="2">
    <source>
        <dbReference type="EMBL" id="RFB06402.1"/>
    </source>
</evidence>
<dbReference type="EMBL" id="QUQO01000001">
    <property type="protein sequence ID" value="RFB06402.1"/>
    <property type="molecule type" value="Genomic_DNA"/>
</dbReference>
<sequence length="104" mass="11820">MSHAVFFELEDKSPEAVNALIEGAREYLSGHEGVLFFSVGARAGDYAREVNDQVFDVSLLVAFESREAHDAYQVTDRHQKFIETLKDNWKSVRVFDSFYDPEGA</sequence>
<dbReference type="SMART" id="SM00886">
    <property type="entry name" value="Dabb"/>
    <property type="match status" value="1"/>
</dbReference>
<dbReference type="PROSITE" id="PS51502">
    <property type="entry name" value="S_R_A_B_BARREL"/>
    <property type="match status" value="1"/>
</dbReference>
<proteinExistence type="predicted"/>
<organism evidence="2 3">
    <name type="scientific">Parvularcula marina</name>
    <dbReference type="NCBI Taxonomy" id="2292771"/>
    <lineage>
        <taxon>Bacteria</taxon>
        <taxon>Pseudomonadati</taxon>
        <taxon>Pseudomonadota</taxon>
        <taxon>Alphaproteobacteria</taxon>
        <taxon>Parvularculales</taxon>
        <taxon>Parvularculaceae</taxon>
        <taxon>Parvularcula</taxon>
    </lineage>
</organism>